<dbReference type="OrthoDB" id="1046782at2759"/>
<dbReference type="InterPro" id="IPR012334">
    <property type="entry name" value="Pectin_lyas_fold"/>
</dbReference>
<dbReference type="CDD" id="cd23668">
    <property type="entry name" value="GH55_beta13glucanase-like"/>
    <property type="match status" value="1"/>
</dbReference>
<dbReference type="Proteomes" id="UP000799640">
    <property type="component" value="Unassembled WGS sequence"/>
</dbReference>
<dbReference type="InterPro" id="IPR024535">
    <property type="entry name" value="RHGA/B-epi-like_pectate_lyase"/>
</dbReference>
<protein>
    <submittedName>
        <fullName evidence="2">Pectin lyase-like protein</fullName>
    </submittedName>
</protein>
<evidence type="ECO:0000259" key="1">
    <source>
        <dbReference type="Pfam" id="PF12708"/>
    </source>
</evidence>
<keyword evidence="3" id="KW-1185">Reference proteome</keyword>
<accession>A0A6G1HWJ8</accession>
<evidence type="ECO:0000313" key="2">
    <source>
        <dbReference type="EMBL" id="KAF2400433.1"/>
    </source>
</evidence>
<dbReference type="SUPFAM" id="SSF51126">
    <property type="entry name" value="Pectin lyase-like"/>
    <property type="match status" value="2"/>
</dbReference>
<keyword evidence="2" id="KW-0456">Lyase</keyword>
<dbReference type="EMBL" id="ML996695">
    <property type="protein sequence ID" value="KAF2400433.1"/>
    <property type="molecule type" value="Genomic_DNA"/>
</dbReference>
<organism evidence="2 3">
    <name type="scientific">Trichodelitschia bisporula</name>
    <dbReference type="NCBI Taxonomy" id="703511"/>
    <lineage>
        <taxon>Eukaryota</taxon>
        <taxon>Fungi</taxon>
        <taxon>Dikarya</taxon>
        <taxon>Ascomycota</taxon>
        <taxon>Pezizomycotina</taxon>
        <taxon>Dothideomycetes</taxon>
        <taxon>Dothideomycetes incertae sedis</taxon>
        <taxon>Phaeotrichales</taxon>
        <taxon>Phaeotrichaceae</taxon>
        <taxon>Trichodelitschia</taxon>
    </lineage>
</organism>
<feature type="domain" description="Rhamnogalacturonase A/B/Epimerase-like pectate lyase" evidence="1">
    <location>
        <begin position="88"/>
        <end position="236"/>
    </location>
</feature>
<dbReference type="Gene3D" id="2.160.20.10">
    <property type="entry name" value="Single-stranded right-handed beta-helix, Pectin lyase-like"/>
    <property type="match status" value="3"/>
</dbReference>
<dbReference type="Pfam" id="PF12708">
    <property type="entry name" value="Pect-lyase_RHGA_epim"/>
    <property type="match status" value="1"/>
</dbReference>
<proteinExistence type="predicted"/>
<dbReference type="AlphaFoldDB" id="A0A6G1HWJ8"/>
<name>A0A6G1HWJ8_9PEZI</name>
<dbReference type="GO" id="GO:0016829">
    <property type="term" value="F:lyase activity"/>
    <property type="evidence" value="ECO:0007669"/>
    <property type="project" value="UniProtKB-KW"/>
</dbReference>
<reference evidence="2" key="1">
    <citation type="journal article" date="2020" name="Stud. Mycol.">
        <title>101 Dothideomycetes genomes: a test case for predicting lifestyles and emergence of pathogens.</title>
        <authorList>
            <person name="Haridas S."/>
            <person name="Albert R."/>
            <person name="Binder M."/>
            <person name="Bloem J."/>
            <person name="Labutti K."/>
            <person name="Salamov A."/>
            <person name="Andreopoulos B."/>
            <person name="Baker S."/>
            <person name="Barry K."/>
            <person name="Bills G."/>
            <person name="Bluhm B."/>
            <person name="Cannon C."/>
            <person name="Castanera R."/>
            <person name="Culley D."/>
            <person name="Daum C."/>
            <person name="Ezra D."/>
            <person name="Gonzalez J."/>
            <person name="Henrissat B."/>
            <person name="Kuo A."/>
            <person name="Liang C."/>
            <person name="Lipzen A."/>
            <person name="Lutzoni F."/>
            <person name="Magnuson J."/>
            <person name="Mondo S."/>
            <person name="Nolan M."/>
            <person name="Ohm R."/>
            <person name="Pangilinan J."/>
            <person name="Park H.-J."/>
            <person name="Ramirez L."/>
            <person name="Alfaro M."/>
            <person name="Sun H."/>
            <person name="Tritt A."/>
            <person name="Yoshinaga Y."/>
            <person name="Zwiers L.-H."/>
            <person name="Turgeon B."/>
            <person name="Goodwin S."/>
            <person name="Spatafora J."/>
            <person name="Crous P."/>
            <person name="Grigoriev I."/>
        </authorList>
    </citation>
    <scope>NUCLEOTIDE SEQUENCE</scope>
    <source>
        <strain evidence="2">CBS 262.69</strain>
    </source>
</reference>
<dbReference type="InterPro" id="IPR011050">
    <property type="entry name" value="Pectin_lyase_fold/virulence"/>
</dbReference>
<gene>
    <name evidence="2" type="ORF">EJ06DRAFT_543209</name>
</gene>
<evidence type="ECO:0000313" key="3">
    <source>
        <dbReference type="Proteomes" id="UP000799640"/>
    </source>
</evidence>
<sequence>MLASKRAPLSFIWLVCFSIISLVRLVAPGSNWWFAQIRRQGTVAYGNTSYILFRNVKDYGAIGDGVTNDTAATNRAFSEGNRCLGHIVVGDALSMPTIRAHPTFNGAGVLDSDVYYPGGASWCANQNNFFRQVRNLVLDLTQVPMGRGIGIHWQVAQATSLQNIVFNMVVGGGAANRQQGIFMDNGSGGFMRDLISTGQFTSTNLTFNNCQTAICMNWDWLWSFEGLHINNCPIGIYPANPPNPTLGSALIADTIFSNVSQAIVTNFNCTIKPVSAGTMIVDNFDFRGAQLAISYHNDTMQGQSHSAYYVCVQGSFPPLPKPASLLNSAGGIFDRGKPTYDSYPVSAFVPTKDNGYVGDGIMYIDQGAYVITNTIQVPTNIKIIGEGWPLIMVKGSSSIWQDINNPQPAVRVGNRGDTGRVEMQDILFETIGPAPGAIMMEWNLAEDGQGTAGMWDVRWRIGGTAGTQLQSNTCAKTPAIRVNTPDPNCIGTFLLLHVTETASLYMENNWGWVSDHELDAADHNQIYIYNGRGLLVESRVYFSHIQSETAYMQDNPQAIKPFVPKASWNDPDFSSCFQSSCFKTWGLRVYNSSYAFIYGAGLYSFFQNYDSACLFTHTCQENAASLELSEAVWIFGLYTIGRDDMVQVDGTSLVPNGANLNTFGKSLAVFEFP</sequence>